<dbReference type="PROSITE" id="PS51186">
    <property type="entry name" value="GNAT"/>
    <property type="match status" value="1"/>
</dbReference>
<accession>A0ABP3W5P8</accession>
<evidence type="ECO:0000259" key="1">
    <source>
        <dbReference type="PROSITE" id="PS51186"/>
    </source>
</evidence>
<dbReference type="Pfam" id="PF12746">
    <property type="entry name" value="GNAT_acetyltran"/>
    <property type="match status" value="1"/>
</dbReference>
<evidence type="ECO:0000313" key="3">
    <source>
        <dbReference type="Proteomes" id="UP001501047"/>
    </source>
</evidence>
<gene>
    <name evidence="2" type="ORF">GCM10008908_25150</name>
</gene>
<dbReference type="PANTHER" id="PTHR31143">
    <property type="match status" value="1"/>
</dbReference>
<dbReference type="SUPFAM" id="SSF55729">
    <property type="entry name" value="Acyl-CoA N-acyltransferases (Nat)"/>
    <property type="match status" value="1"/>
</dbReference>
<protein>
    <recommendedName>
        <fullName evidence="1">N-acetyltransferase domain-containing protein</fullName>
    </recommendedName>
</protein>
<evidence type="ECO:0000313" key="2">
    <source>
        <dbReference type="EMBL" id="GAA0774758.1"/>
    </source>
</evidence>
<organism evidence="2 3">
    <name type="scientific">Clostridium subterminale</name>
    <dbReference type="NCBI Taxonomy" id="1550"/>
    <lineage>
        <taxon>Bacteria</taxon>
        <taxon>Bacillati</taxon>
        <taxon>Bacillota</taxon>
        <taxon>Clostridia</taxon>
        <taxon>Eubacteriales</taxon>
        <taxon>Clostridiaceae</taxon>
        <taxon>Clostridium</taxon>
    </lineage>
</organism>
<dbReference type="PANTHER" id="PTHR31143:SF2">
    <property type="entry name" value="FR47-LIKE DOMAIN-CONTAINING PROTEIN-RELATED"/>
    <property type="match status" value="1"/>
</dbReference>
<comment type="caution">
    <text evidence="2">The sequence shown here is derived from an EMBL/GenBank/DDBJ whole genome shotgun (WGS) entry which is preliminary data.</text>
</comment>
<dbReference type="Gene3D" id="3.40.630.30">
    <property type="match status" value="1"/>
</dbReference>
<keyword evidence="3" id="KW-1185">Reference proteome</keyword>
<dbReference type="InterPro" id="IPR027365">
    <property type="entry name" value="GNAT_acetyltra_YdfB-like"/>
</dbReference>
<feature type="domain" description="N-acetyltransferase" evidence="1">
    <location>
        <begin position="1"/>
        <end position="83"/>
    </location>
</feature>
<reference evidence="3" key="1">
    <citation type="journal article" date="2019" name="Int. J. Syst. Evol. Microbiol.">
        <title>The Global Catalogue of Microorganisms (GCM) 10K type strain sequencing project: providing services to taxonomists for standard genome sequencing and annotation.</title>
        <authorList>
            <consortium name="The Broad Institute Genomics Platform"/>
            <consortium name="The Broad Institute Genome Sequencing Center for Infectious Disease"/>
            <person name="Wu L."/>
            <person name="Ma J."/>
        </authorList>
    </citation>
    <scope>NUCLEOTIDE SEQUENCE [LARGE SCALE GENOMIC DNA]</scope>
    <source>
        <strain evidence="3">JCM 1417</strain>
    </source>
</reference>
<dbReference type="InterPro" id="IPR000182">
    <property type="entry name" value="GNAT_dom"/>
</dbReference>
<proteinExistence type="predicted"/>
<name>A0ABP3W5P8_CLOSU</name>
<sequence length="83" mass="9337">MKDGEIISGASSYSYCEGAIDITIETKPEYKRKGLALACASKVILECMERGLYPQWDASNLLSVSLAQKLGYNVDKEYWVYFI</sequence>
<dbReference type="InterPro" id="IPR016181">
    <property type="entry name" value="Acyl_CoA_acyltransferase"/>
</dbReference>
<dbReference type="Proteomes" id="UP001501047">
    <property type="component" value="Unassembled WGS sequence"/>
</dbReference>
<dbReference type="EMBL" id="BAAACI010000006">
    <property type="protein sequence ID" value="GAA0774758.1"/>
    <property type="molecule type" value="Genomic_DNA"/>
</dbReference>